<keyword evidence="16" id="KW-1185">Reference proteome</keyword>
<evidence type="ECO:0000259" key="14">
    <source>
        <dbReference type="Pfam" id="PF07715"/>
    </source>
</evidence>
<dbReference type="SUPFAM" id="SSF49464">
    <property type="entry name" value="Carboxypeptidase regulatory domain-like"/>
    <property type="match status" value="1"/>
</dbReference>
<evidence type="ECO:0000256" key="12">
    <source>
        <dbReference type="SAM" id="SignalP"/>
    </source>
</evidence>
<dbReference type="InterPro" id="IPR037066">
    <property type="entry name" value="Plug_dom_sf"/>
</dbReference>
<evidence type="ECO:0000256" key="6">
    <source>
        <dbReference type="ARBA" id="ARBA00023077"/>
    </source>
</evidence>
<dbReference type="RefSeq" id="WP_027885769.1">
    <property type="nucleotide sequence ID" value="NZ_BMWY01000001.1"/>
</dbReference>
<keyword evidence="8 15" id="KW-0675">Receptor</keyword>
<proteinExistence type="inferred from homology"/>
<keyword evidence="3 10" id="KW-1134">Transmembrane beta strand</keyword>
<evidence type="ECO:0000256" key="1">
    <source>
        <dbReference type="ARBA" id="ARBA00004571"/>
    </source>
</evidence>
<comment type="subcellular location">
    <subcellularLocation>
        <location evidence="1 10">Cell outer membrane</location>
        <topology evidence="1 10">Multi-pass membrane protein</topology>
    </subcellularLocation>
</comment>
<dbReference type="InterPro" id="IPR012910">
    <property type="entry name" value="Plug_dom"/>
</dbReference>
<comment type="similarity">
    <text evidence="10 11">Belongs to the TonB-dependent receptor family.</text>
</comment>
<evidence type="ECO:0000313" key="15">
    <source>
        <dbReference type="EMBL" id="GGZ43144.1"/>
    </source>
</evidence>
<protein>
    <submittedName>
        <fullName evidence="15">TonB-dependent receptor</fullName>
    </submittedName>
</protein>
<name>A0ABQ3BFK2_9FLAO</name>
<evidence type="ECO:0000256" key="2">
    <source>
        <dbReference type="ARBA" id="ARBA00022448"/>
    </source>
</evidence>
<evidence type="ECO:0000256" key="10">
    <source>
        <dbReference type="PROSITE-ProRule" id="PRU01360"/>
    </source>
</evidence>
<evidence type="ECO:0000256" key="5">
    <source>
        <dbReference type="ARBA" id="ARBA00022729"/>
    </source>
</evidence>
<reference evidence="16" key="1">
    <citation type="journal article" date="2019" name="Int. J. Syst. Evol. Microbiol.">
        <title>The Global Catalogue of Microorganisms (GCM) 10K type strain sequencing project: providing services to taxonomists for standard genome sequencing and annotation.</title>
        <authorList>
            <consortium name="The Broad Institute Genomics Platform"/>
            <consortium name="The Broad Institute Genome Sequencing Center for Infectious Disease"/>
            <person name="Wu L."/>
            <person name="Ma J."/>
        </authorList>
    </citation>
    <scope>NUCLEOTIDE SEQUENCE [LARGE SCALE GENOMIC DNA]</scope>
    <source>
        <strain evidence="16">KCTC 12708</strain>
    </source>
</reference>
<dbReference type="Proteomes" id="UP000615593">
    <property type="component" value="Unassembled WGS sequence"/>
</dbReference>
<evidence type="ECO:0000256" key="3">
    <source>
        <dbReference type="ARBA" id="ARBA00022452"/>
    </source>
</evidence>
<keyword evidence="2 10" id="KW-0813">Transport</keyword>
<organism evidence="15 16">
    <name type="scientific">Mesonia mobilis</name>
    <dbReference type="NCBI Taxonomy" id="369791"/>
    <lineage>
        <taxon>Bacteria</taxon>
        <taxon>Pseudomonadati</taxon>
        <taxon>Bacteroidota</taxon>
        <taxon>Flavobacteriia</taxon>
        <taxon>Flavobacteriales</taxon>
        <taxon>Flavobacteriaceae</taxon>
        <taxon>Mesonia</taxon>
    </lineage>
</organism>
<dbReference type="PANTHER" id="PTHR30069">
    <property type="entry name" value="TONB-DEPENDENT OUTER MEMBRANE RECEPTOR"/>
    <property type="match status" value="1"/>
</dbReference>
<dbReference type="Pfam" id="PF07715">
    <property type="entry name" value="Plug"/>
    <property type="match status" value="1"/>
</dbReference>
<evidence type="ECO:0000256" key="7">
    <source>
        <dbReference type="ARBA" id="ARBA00023136"/>
    </source>
</evidence>
<evidence type="ECO:0000256" key="4">
    <source>
        <dbReference type="ARBA" id="ARBA00022692"/>
    </source>
</evidence>
<evidence type="ECO:0000256" key="9">
    <source>
        <dbReference type="ARBA" id="ARBA00023237"/>
    </source>
</evidence>
<keyword evidence="4 10" id="KW-0812">Transmembrane</keyword>
<keyword evidence="9 10" id="KW-0998">Cell outer membrane</keyword>
<dbReference type="Gene3D" id="2.60.40.1120">
    <property type="entry name" value="Carboxypeptidase-like, regulatory domain"/>
    <property type="match status" value="1"/>
</dbReference>
<dbReference type="GeneID" id="94367642"/>
<dbReference type="InterPro" id="IPR000531">
    <property type="entry name" value="Beta-barrel_TonB"/>
</dbReference>
<feature type="chain" id="PRO_5046220456" evidence="12">
    <location>
        <begin position="21"/>
        <end position="796"/>
    </location>
</feature>
<dbReference type="InterPro" id="IPR036942">
    <property type="entry name" value="Beta-barrel_TonB_sf"/>
</dbReference>
<dbReference type="EMBL" id="BMWY01000001">
    <property type="protein sequence ID" value="GGZ43144.1"/>
    <property type="molecule type" value="Genomic_DNA"/>
</dbReference>
<accession>A0ABQ3BFK2</accession>
<keyword evidence="6 11" id="KW-0798">TonB box</keyword>
<dbReference type="Pfam" id="PF00593">
    <property type="entry name" value="TonB_dep_Rec_b-barrel"/>
    <property type="match status" value="1"/>
</dbReference>
<gene>
    <name evidence="15" type="ORF">GCM10008088_00050</name>
</gene>
<keyword evidence="7 10" id="KW-0472">Membrane</keyword>
<dbReference type="InterPro" id="IPR039426">
    <property type="entry name" value="TonB-dep_rcpt-like"/>
</dbReference>
<comment type="caution">
    <text evidence="15">The sequence shown here is derived from an EMBL/GenBank/DDBJ whole genome shotgun (WGS) entry which is preliminary data.</text>
</comment>
<dbReference type="InterPro" id="IPR008969">
    <property type="entry name" value="CarboxyPept-like_regulatory"/>
</dbReference>
<dbReference type="PROSITE" id="PS52016">
    <property type="entry name" value="TONB_DEPENDENT_REC_3"/>
    <property type="match status" value="1"/>
</dbReference>
<keyword evidence="5 12" id="KW-0732">Signal</keyword>
<evidence type="ECO:0000259" key="13">
    <source>
        <dbReference type="Pfam" id="PF00593"/>
    </source>
</evidence>
<feature type="domain" description="TonB-dependent receptor plug" evidence="14">
    <location>
        <begin position="119"/>
        <end position="221"/>
    </location>
</feature>
<dbReference type="Gene3D" id="2.170.130.10">
    <property type="entry name" value="TonB-dependent receptor, plug domain"/>
    <property type="match status" value="1"/>
</dbReference>
<feature type="domain" description="TonB-dependent receptor-like beta-barrel" evidence="13">
    <location>
        <begin position="353"/>
        <end position="764"/>
    </location>
</feature>
<dbReference type="PANTHER" id="PTHR30069:SF29">
    <property type="entry name" value="HEMOGLOBIN AND HEMOGLOBIN-HAPTOGLOBIN-BINDING PROTEIN 1-RELATED"/>
    <property type="match status" value="1"/>
</dbReference>
<evidence type="ECO:0000313" key="16">
    <source>
        <dbReference type="Proteomes" id="UP000615593"/>
    </source>
</evidence>
<dbReference type="Gene3D" id="2.40.170.20">
    <property type="entry name" value="TonB-dependent receptor, beta-barrel domain"/>
    <property type="match status" value="1"/>
</dbReference>
<sequence length="796" mass="90236">MKTVLSVLILSLVASFSLQAQNCEYTFSGTLTDEHNGEPLVDAVINVIGSDVEVYSDFYGKFSINHLCEGKIELKITHPECQDLIYPVLIEGDTEEEIKLEHHWKELEQVLLQGNTVETTVLNREVVTKDFIEQEYTGSLSTSLEKLPGVNAMEVGAGISKPIIRGLGLNRVVVSENGINQAGQQWGADHGLELDALSVEKLEVIKGVAAIEYGSDAIGGVLKIDNDQAPAEDGISGKVLTIAKSVNQTLGGSFNINYKSDKFFAKARATGLSYADYKLPADTINYLNFNIPIYDEELKNTAGKEIDWYAQAGYLGENFRSSISLSNVYQKSGFFPGAHGIPSIERVQPDGDRRNIGYPYQRVNHFKLINNNHFFINDDAKLTVNLGYQHNHRQEWSLFHTHYGNQEPPEVDPNLELNFDLTTYDAKVKWEQKFSDEHTTNLGVEAKYQDNNIKGFNFLLPEYEAQNYAAFLTHEYKISNSTLWSLGLRYDYGKVDMNDFYDNYLYDYLLQNGESEATANEYAQRSPQLSRNFGNFNVMLGGLFTWNKFTLNANIGTNFRLPTPIELGANGIHHGSFRHEQGDPDLDPEKGYVGDLEITYKTSDFVARVNPYIYYFDNYIFLQPTRTFSLLPHSGQLYRYSQSQAVLSGVEVSLQKTFFEQLNTQVVAEYLYNQQLTSESSRNYPLPFTPANNLYAEVGYSFNNQNTIFQNTEIYANTRMTTEQDRIAQGELVTPGYALFGLGLKKGFNLFNKQSTVHLQVSNLFNKKYFKHTSFYRRLEIPELARNIQLTLQVPF</sequence>
<dbReference type="SUPFAM" id="SSF56935">
    <property type="entry name" value="Porins"/>
    <property type="match status" value="1"/>
</dbReference>
<evidence type="ECO:0000256" key="11">
    <source>
        <dbReference type="RuleBase" id="RU003357"/>
    </source>
</evidence>
<dbReference type="Pfam" id="PF13715">
    <property type="entry name" value="CarbopepD_reg_2"/>
    <property type="match status" value="1"/>
</dbReference>
<feature type="signal peptide" evidence="12">
    <location>
        <begin position="1"/>
        <end position="20"/>
    </location>
</feature>
<evidence type="ECO:0000256" key="8">
    <source>
        <dbReference type="ARBA" id="ARBA00023170"/>
    </source>
</evidence>